<evidence type="ECO:0000256" key="4">
    <source>
        <dbReference type="ARBA" id="ARBA00023277"/>
    </source>
</evidence>
<evidence type="ECO:0000256" key="7">
    <source>
        <dbReference type="PIRSR" id="PIRSR606710-2"/>
    </source>
</evidence>
<dbReference type="RefSeq" id="WP_286686644.1">
    <property type="nucleotide sequence ID" value="NZ_JAUEIE010000012.1"/>
</dbReference>
<name>A0AAW7JIP1_9BACT</name>
<dbReference type="SUPFAM" id="SSF75005">
    <property type="entry name" value="Arabinanase/levansucrase/invertase"/>
    <property type="match status" value="1"/>
</dbReference>
<reference evidence="10" key="1">
    <citation type="submission" date="2023-06" db="EMBL/GenBank/DDBJ databases">
        <authorList>
            <person name="Zeman M."/>
            <person name="Kubasova T."/>
            <person name="Jahodarova E."/>
            <person name="Nykrynova M."/>
            <person name="Rychlik I."/>
        </authorList>
    </citation>
    <scope>NUCLEOTIDE SEQUENCE</scope>
    <source>
        <strain evidence="10">ET15</strain>
        <strain evidence="9">ET37</strain>
    </source>
</reference>
<protein>
    <submittedName>
        <fullName evidence="10">Glycoside hydrolase family 43 protein</fullName>
    </submittedName>
</protein>
<keyword evidence="3 8" id="KW-0378">Hydrolase</keyword>
<dbReference type="GO" id="GO:0045493">
    <property type="term" value="P:xylan catabolic process"/>
    <property type="evidence" value="ECO:0007669"/>
    <property type="project" value="UniProtKB-KW"/>
</dbReference>
<accession>A0AAW7JIP1</accession>
<keyword evidence="4" id="KW-0119">Carbohydrate metabolism</keyword>
<keyword evidence="2" id="KW-0858">Xylan degradation</keyword>
<evidence type="ECO:0000313" key="12">
    <source>
        <dbReference type="Proteomes" id="UP001168478"/>
    </source>
</evidence>
<dbReference type="PANTHER" id="PTHR43772">
    <property type="entry name" value="ENDO-1,4-BETA-XYLANASE"/>
    <property type="match status" value="1"/>
</dbReference>
<evidence type="ECO:0000313" key="11">
    <source>
        <dbReference type="Proteomes" id="UP001167831"/>
    </source>
</evidence>
<reference evidence="10" key="2">
    <citation type="submission" date="2023-08" db="EMBL/GenBank/DDBJ databases">
        <title>Identification and characterization of horizontal gene transfer across gut microbiota members of farm animals based on homology search.</title>
        <authorList>
            <person name="Schwarzerova J."/>
            <person name="Nykrynova M."/>
            <person name="Jureckova K."/>
            <person name="Cejkova D."/>
            <person name="Rychlik I."/>
        </authorList>
    </citation>
    <scope>NUCLEOTIDE SEQUENCE</scope>
    <source>
        <strain evidence="10">ET15</strain>
        <strain evidence="9">ET37</strain>
    </source>
</reference>
<evidence type="ECO:0000256" key="6">
    <source>
        <dbReference type="PIRSR" id="PIRSR606710-1"/>
    </source>
</evidence>
<dbReference type="EMBL" id="JAUEIE010000012">
    <property type="protein sequence ID" value="MDN0023434.1"/>
    <property type="molecule type" value="Genomic_DNA"/>
</dbReference>
<feature type="site" description="Important for catalytic activity, responsible for pKa modulation of the active site Glu and correct orientation of both the proton donor and substrate" evidence="7">
    <location>
        <position position="124"/>
    </location>
</feature>
<dbReference type="CDD" id="cd08991">
    <property type="entry name" value="GH43_HoAraf43-like"/>
    <property type="match status" value="1"/>
</dbReference>
<evidence type="ECO:0000256" key="8">
    <source>
        <dbReference type="RuleBase" id="RU361187"/>
    </source>
</evidence>
<dbReference type="Pfam" id="PF04616">
    <property type="entry name" value="Glyco_hydro_43"/>
    <property type="match status" value="1"/>
</dbReference>
<comment type="caution">
    <text evidence="10">The sequence shown here is derived from an EMBL/GenBank/DDBJ whole genome shotgun (WGS) entry which is preliminary data.</text>
</comment>
<evidence type="ECO:0000256" key="3">
    <source>
        <dbReference type="ARBA" id="ARBA00022801"/>
    </source>
</evidence>
<organism evidence="10 12">
    <name type="scientific">Leyella lascolaii</name>
    <dbReference type="NCBI Taxonomy" id="1776379"/>
    <lineage>
        <taxon>Bacteria</taxon>
        <taxon>Pseudomonadati</taxon>
        <taxon>Bacteroidota</taxon>
        <taxon>Bacteroidia</taxon>
        <taxon>Bacteroidales</taxon>
        <taxon>Prevotellaceae</taxon>
        <taxon>Leyella</taxon>
    </lineage>
</organism>
<dbReference type="GO" id="GO:0004553">
    <property type="term" value="F:hydrolase activity, hydrolyzing O-glycosyl compounds"/>
    <property type="evidence" value="ECO:0007669"/>
    <property type="project" value="InterPro"/>
</dbReference>
<evidence type="ECO:0000256" key="1">
    <source>
        <dbReference type="ARBA" id="ARBA00009865"/>
    </source>
</evidence>
<dbReference type="InterPro" id="IPR052176">
    <property type="entry name" value="Glycosyl_Hydrlase_43_Enz"/>
</dbReference>
<keyword evidence="2" id="KW-0624">Polysaccharide degradation</keyword>
<dbReference type="InterPro" id="IPR006710">
    <property type="entry name" value="Glyco_hydro_43"/>
</dbReference>
<dbReference type="InterPro" id="IPR023296">
    <property type="entry name" value="Glyco_hydro_beta-prop_sf"/>
</dbReference>
<feature type="active site" description="Proton donor" evidence="6">
    <location>
        <position position="188"/>
    </location>
</feature>
<dbReference type="Proteomes" id="UP001168478">
    <property type="component" value="Unassembled WGS sequence"/>
</dbReference>
<keyword evidence="11" id="KW-1185">Reference proteome</keyword>
<dbReference type="PANTHER" id="PTHR43772:SF2">
    <property type="entry name" value="PUTATIVE (AFU_ORTHOLOGUE AFUA_2G04480)-RELATED"/>
    <property type="match status" value="1"/>
</dbReference>
<evidence type="ECO:0000313" key="9">
    <source>
        <dbReference type="EMBL" id="MDN0023434.1"/>
    </source>
</evidence>
<sequence>MPEKENVKPSFGQIHLADPTVFCDNGTYYLYGTSPVSDNGFWVYTSTDLQHWSGPAGAVDGYALRGNTYGTQGFWAPQVFKKDGRYAMAYTANEQIAIAWADSPLGPFVQDEPAMIPAKTKEIDPFVFHDDDGKTYMYHVRLIGGNRIYVAEMNDDLRSMKEETARECIAVNDKGWENTAEGKWGVSEGPTVVKLDGTYYMFYSCNDFRSIDYAMGYATAKSPLGPWKKHKKPIVSRHLTGENGTGHGDLFRDGDGRWMYVLHTHNSNSKVSPRRTAMVELVKKGKKFEMVPGSLRYVTR</sequence>
<keyword evidence="5 8" id="KW-0326">Glycosidase</keyword>
<dbReference type="AlphaFoldDB" id="A0AAW7JIP1"/>
<proteinExistence type="inferred from homology"/>
<evidence type="ECO:0000313" key="10">
    <source>
        <dbReference type="EMBL" id="MDN0025728.1"/>
    </source>
</evidence>
<gene>
    <name evidence="9" type="ORF">QVN81_10450</name>
    <name evidence="10" type="ORF">QVN84_09390</name>
</gene>
<feature type="active site" description="Proton acceptor" evidence="6">
    <location>
        <position position="18"/>
    </location>
</feature>
<dbReference type="Proteomes" id="UP001167831">
    <property type="component" value="Unassembled WGS sequence"/>
</dbReference>
<evidence type="ECO:0000256" key="5">
    <source>
        <dbReference type="ARBA" id="ARBA00023295"/>
    </source>
</evidence>
<dbReference type="Gene3D" id="2.115.10.20">
    <property type="entry name" value="Glycosyl hydrolase domain, family 43"/>
    <property type="match status" value="1"/>
</dbReference>
<comment type="similarity">
    <text evidence="1 8">Belongs to the glycosyl hydrolase 43 family.</text>
</comment>
<evidence type="ECO:0000256" key="2">
    <source>
        <dbReference type="ARBA" id="ARBA00022651"/>
    </source>
</evidence>
<dbReference type="EMBL" id="JAUEIF010000008">
    <property type="protein sequence ID" value="MDN0025728.1"/>
    <property type="molecule type" value="Genomic_DNA"/>
</dbReference>